<dbReference type="AlphaFoldDB" id="A0A128FAY7"/>
<dbReference type="STRING" id="1796497.GCE9029_03833"/>
<reference evidence="2" key="1">
    <citation type="submission" date="2016-02" db="EMBL/GenBank/DDBJ databases">
        <authorList>
            <person name="Rodrigo-Torres Lidia"/>
            <person name="Arahal R.David."/>
        </authorList>
    </citation>
    <scope>NUCLEOTIDE SEQUENCE [LARGE SCALE GENOMIC DNA]</scope>
    <source>
        <strain evidence="2">CECT 9029</strain>
    </source>
</reference>
<dbReference type="Proteomes" id="UP000071641">
    <property type="component" value="Unassembled WGS sequence"/>
</dbReference>
<sequence length="35" mass="4180">MITWLWSIFHNQPCGNDSIDKNLMEKKSGLFLKKR</sequence>
<name>A0A128FAY7_9GAMM</name>
<gene>
    <name evidence="1" type="ORF">GCE9029_03833</name>
</gene>
<evidence type="ECO:0000313" key="2">
    <source>
        <dbReference type="Proteomes" id="UP000071641"/>
    </source>
</evidence>
<protein>
    <submittedName>
        <fullName evidence="1">Uncharacterized protein</fullName>
    </submittedName>
</protein>
<evidence type="ECO:0000313" key="1">
    <source>
        <dbReference type="EMBL" id="CZF83504.1"/>
    </source>
</evidence>
<accession>A0A128FAY7</accession>
<keyword evidence="2" id="KW-1185">Reference proteome</keyword>
<proteinExistence type="predicted"/>
<organism evidence="1 2">
    <name type="scientific">Grimontia celer</name>
    <dbReference type="NCBI Taxonomy" id="1796497"/>
    <lineage>
        <taxon>Bacteria</taxon>
        <taxon>Pseudomonadati</taxon>
        <taxon>Pseudomonadota</taxon>
        <taxon>Gammaproteobacteria</taxon>
        <taxon>Vibrionales</taxon>
        <taxon>Vibrionaceae</taxon>
        <taxon>Grimontia</taxon>
    </lineage>
</organism>
<dbReference type="EMBL" id="FIZX01000003">
    <property type="protein sequence ID" value="CZF83504.1"/>
    <property type="molecule type" value="Genomic_DNA"/>
</dbReference>